<evidence type="ECO:0000256" key="15">
    <source>
        <dbReference type="PIRNR" id="PIRNR015950"/>
    </source>
</evidence>
<evidence type="ECO:0000256" key="12">
    <source>
        <dbReference type="ARBA" id="ARBA00023221"/>
    </source>
</evidence>
<dbReference type="InterPro" id="IPR005935">
    <property type="entry name" value="Mev_decarb"/>
</dbReference>
<evidence type="ECO:0000259" key="16">
    <source>
        <dbReference type="Pfam" id="PF18376"/>
    </source>
</evidence>
<keyword evidence="19" id="KW-1185">Reference proteome</keyword>
<evidence type="ECO:0000313" key="18">
    <source>
        <dbReference type="EMBL" id="VDM54115.1"/>
    </source>
</evidence>
<dbReference type="Pfam" id="PF22700">
    <property type="entry name" value="MVD-like_N"/>
    <property type="match status" value="1"/>
</dbReference>
<evidence type="ECO:0000256" key="2">
    <source>
        <dbReference type="ARBA" id="ARBA00008831"/>
    </source>
</evidence>
<evidence type="ECO:0000256" key="10">
    <source>
        <dbReference type="ARBA" id="ARBA00023098"/>
    </source>
</evidence>
<keyword evidence="6 15" id="KW-0547">Nucleotide-binding</keyword>
<sequence length="322" mass="35317">MQERIIPVNNSVSLNIDDVFARTRVQCLSNGSADSVSINNVVVDLKRSKRFVHCFNVSSTTNFPVGAGLASSAAGFAAIAFAIGVMFDLTPNEVSALARTGSGSACRSVFGGLVEWDAGIESSGIDSVSKQLLPEWTWPDLRAIIIVLDESEKEVGSSEGMRRTVKTSTLLPYRAKEVVPNRIRMLYEAFKAHDFDEFARITMADSNQFHAICLDTYPPLRYMSDASWMVVRAVDNFNSRGQIRAAYTFDAGPNACVFIQHDDMAPFLQHLSDYLTISPELLSGSEYVDCISHSTTQRKPALIFTVKNIVISRVGGSPRVVS</sequence>
<comment type="similarity">
    <text evidence="2 15">Belongs to the diphosphomevalonate decarboxylase family.</text>
</comment>
<reference evidence="20" key="1">
    <citation type="submission" date="2016-04" db="UniProtKB">
        <authorList>
            <consortium name="WormBaseParasite"/>
        </authorList>
    </citation>
    <scope>IDENTIFICATION</scope>
</reference>
<dbReference type="InterPro" id="IPR020568">
    <property type="entry name" value="Ribosomal_Su5_D2-typ_SF"/>
</dbReference>
<keyword evidence="7 15" id="KW-0067">ATP-binding</keyword>
<evidence type="ECO:0000256" key="11">
    <source>
        <dbReference type="ARBA" id="ARBA00023166"/>
    </source>
</evidence>
<dbReference type="PANTHER" id="PTHR10977:SF3">
    <property type="entry name" value="DIPHOSPHOMEVALONATE DECARBOXYLASE"/>
    <property type="match status" value="1"/>
</dbReference>
<dbReference type="GO" id="GO:0004163">
    <property type="term" value="F:diphosphomevalonate decarboxylase activity"/>
    <property type="evidence" value="ECO:0007669"/>
    <property type="project" value="UniProtKB-EC"/>
</dbReference>
<dbReference type="InterPro" id="IPR041431">
    <property type="entry name" value="Mvd1_C"/>
</dbReference>
<dbReference type="InterPro" id="IPR036554">
    <property type="entry name" value="GHMP_kinase_C_sf"/>
</dbReference>
<evidence type="ECO:0000256" key="1">
    <source>
        <dbReference type="ARBA" id="ARBA00003812"/>
    </source>
</evidence>
<evidence type="ECO:0000256" key="13">
    <source>
        <dbReference type="ARBA" id="ARBA00023239"/>
    </source>
</evidence>
<dbReference type="EMBL" id="UYYA01000526">
    <property type="protein sequence ID" value="VDM54115.1"/>
    <property type="molecule type" value="Genomic_DNA"/>
</dbReference>
<dbReference type="AlphaFoldDB" id="A0A158PEW9"/>
<name>A0A158PEW9_ANGCS</name>
<reference evidence="18 19" key="2">
    <citation type="submission" date="2018-11" db="EMBL/GenBank/DDBJ databases">
        <authorList>
            <consortium name="Pathogen Informatics"/>
        </authorList>
    </citation>
    <scope>NUCLEOTIDE SEQUENCE [LARGE SCALE GENOMIC DNA]</scope>
    <source>
        <strain evidence="18 19">Costa Rica</strain>
    </source>
</reference>
<dbReference type="GO" id="GO:0005829">
    <property type="term" value="C:cytosol"/>
    <property type="evidence" value="ECO:0007669"/>
    <property type="project" value="InterPro"/>
</dbReference>
<dbReference type="PIRSF" id="PIRSF015950">
    <property type="entry name" value="Mev_P_decrbx"/>
    <property type="match status" value="1"/>
</dbReference>
<dbReference type="SUPFAM" id="SSF55060">
    <property type="entry name" value="GHMP Kinase, C-terminal domain"/>
    <property type="match status" value="1"/>
</dbReference>
<evidence type="ECO:0000256" key="3">
    <source>
        <dbReference type="ARBA" id="ARBA00012296"/>
    </source>
</evidence>
<evidence type="ECO:0000256" key="6">
    <source>
        <dbReference type="ARBA" id="ARBA00022741"/>
    </source>
</evidence>
<keyword evidence="13 15" id="KW-0456">Lyase</keyword>
<feature type="domain" description="Mvd1 C-terminal" evidence="16">
    <location>
        <begin position="143"/>
        <end position="321"/>
    </location>
</feature>
<protein>
    <recommendedName>
        <fullName evidence="4 15">Diphosphomevalonate decarboxylase</fullName>
        <ecNumber evidence="3 15">4.1.1.33</ecNumber>
    </recommendedName>
</protein>
<dbReference type="InterPro" id="IPR014721">
    <property type="entry name" value="Ribsml_uS5_D2-typ_fold_subgr"/>
</dbReference>
<keyword evidence="10 15" id="KW-0443">Lipid metabolism</keyword>
<dbReference type="InterPro" id="IPR053859">
    <property type="entry name" value="MVD-like_N"/>
</dbReference>
<proteinExistence type="inferred from homology"/>
<evidence type="ECO:0000256" key="4">
    <source>
        <dbReference type="ARBA" id="ARBA00019335"/>
    </source>
</evidence>
<keyword evidence="11" id="KW-1207">Sterol metabolism</keyword>
<dbReference type="GO" id="GO:0019287">
    <property type="term" value="P:isopentenyl diphosphate biosynthetic process, mevalonate pathway"/>
    <property type="evidence" value="ECO:0007669"/>
    <property type="project" value="InterPro"/>
</dbReference>
<dbReference type="InterPro" id="IPR029765">
    <property type="entry name" value="Mev_diP_decarb"/>
</dbReference>
<dbReference type="Gene3D" id="3.30.230.10">
    <property type="match status" value="1"/>
</dbReference>
<dbReference type="STRING" id="334426.A0A158PEW9"/>
<accession>A0A158PEW9</accession>
<evidence type="ECO:0000256" key="7">
    <source>
        <dbReference type="ARBA" id="ARBA00022840"/>
    </source>
</evidence>
<dbReference type="SUPFAM" id="SSF54211">
    <property type="entry name" value="Ribosomal protein S5 domain 2-like"/>
    <property type="match status" value="1"/>
</dbReference>
<keyword evidence="12" id="KW-0753">Steroid metabolism</keyword>
<evidence type="ECO:0000313" key="19">
    <source>
        <dbReference type="Proteomes" id="UP000267027"/>
    </source>
</evidence>
<dbReference type="Pfam" id="PF18376">
    <property type="entry name" value="MDD_C"/>
    <property type="match status" value="1"/>
</dbReference>
<comment type="function">
    <text evidence="1">Catalyzes the ATP dependent decarboxylation of (R)-5-diphosphomevalonate to form isopentenyl diphosphate (IPP). Functions in the mevalonate (MVA) pathway leading to isopentenyl diphosphate (IPP), a key precursor for the biosynthesis of isoprenoids and sterol synthesis.</text>
</comment>
<evidence type="ECO:0000256" key="5">
    <source>
        <dbReference type="ARBA" id="ARBA00022516"/>
    </source>
</evidence>
<organism evidence="20">
    <name type="scientific">Angiostrongylus costaricensis</name>
    <name type="common">Nematode worm</name>
    <dbReference type="NCBI Taxonomy" id="334426"/>
    <lineage>
        <taxon>Eukaryota</taxon>
        <taxon>Metazoa</taxon>
        <taxon>Ecdysozoa</taxon>
        <taxon>Nematoda</taxon>
        <taxon>Chromadorea</taxon>
        <taxon>Rhabditida</taxon>
        <taxon>Rhabditina</taxon>
        <taxon>Rhabditomorpha</taxon>
        <taxon>Strongyloidea</taxon>
        <taxon>Metastrongylidae</taxon>
        <taxon>Angiostrongylus</taxon>
    </lineage>
</organism>
<dbReference type="WBParaSite" id="ACOC_0000252901-mRNA-1">
    <property type="protein sequence ID" value="ACOC_0000252901-mRNA-1"/>
    <property type="gene ID" value="ACOC_0000252901"/>
</dbReference>
<evidence type="ECO:0000256" key="9">
    <source>
        <dbReference type="ARBA" id="ARBA00023011"/>
    </source>
</evidence>
<evidence type="ECO:0000313" key="20">
    <source>
        <dbReference type="WBParaSite" id="ACOC_0000252901-mRNA-1"/>
    </source>
</evidence>
<evidence type="ECO:0000259" key="17">
    <source>
        <dbReference type="Pfam" id="PF22700"/>
    </source>
</evidence>
<dbReference type="Gene3D" id="3.30.70.890">
    <property type="entry name" value="GHMP kinase, C-terminal domain"/>
    <property type="match status" value="1"/>
</dbReference>
<dbReference type="GO" id="GO:0016126">
    <property type="term" value="P:sterol biosynthetic process"/>
    <property type="evidence" value="ECO:0007669"/>
    <property type="project" value="UniProtKB-KW"/>
</dbReference>
<dbReference type="GO" id="GO:0005524">
    <property type="term" value="F:ATP binding"/>
    <property type="evidence" value="ECO:0007669"/>
    <property type="project" value="UniProtKB-UniRule"/>
</dbReference>
<gene>
    <name evidence="18" type="ORF">ACOC_LOCUS2530</name>
</gene>
<keyword evidence="9" id="KW-0756">Sterol biosynthesis</keyword>
<dbReference type="PANTHER" id="PTHR10977">
    <property type="entry name" value="DIPHOSPHOMEVALONATE DECARBOXYLASE"/>
    <property type="match status" value="1"/>
</dbReference>
<dbReference type="EC" id="4.1.1.33" evidence="3 15"/>
<evidence type="ECO:0000256" key="8">
    <source>
        <dbReference type="ARBA" id="ARBA00022955"/>
    </source>
</evidence>
<dbReference type="OrthoDB" id="10253702at2759"/>
<keyword evidence="5" id="KW-0444">Lipid biosynthesis</keyword>
<evidence type="ECO:0000256" key="14">
    <source>
        <dbReference type="ARBA" id="ARBA00048154"/>
    </source>
</evidence>
<dbReference type="OMA" id="VDCISHS"/>
<feature type="domain" description="Diphosphomevalonate decarboxylase-like N-terminal" evidence="17">
    <location>
        <begin position="3"/>
        <end position="127"/>
    </location>
</feature>
<dbReference type="NCBIfam" id="TIGR01240">
    <property type="entry name" value="mevDPdecarb"/>
    <property type="match status" value="1"/>
</dbReference>
<dbReference type="Proteomes" id="UP000267027">
    <property type="component" value="Unassembled WGS sequence"/>
</dbReference>
<comment type="catalytic activity">
    <reaction evidence="14 15">
        <text>(R)-5-diphosphomevalonate + ATP = isopentenyl diphosphate + ADP + phosphate + CO2</text>
        <dbReference type="Rhea" id="RHEA:23732"/>
        <dbReference type="ChEBI" id="CHEBI:16526"/>
        <dbReference type="ChEBI" id="CHEBI:30616"/>
        <dbReference type="ChEBI" id="CHEBI:43474"/>
        <dbReference type="ChEBI" id="CHEBI:57557"/>
        <dbReference type="ChEBI" id="CHEBI:128769"/>
        <dbReference type="ChEBI" id="CHEBI:456216"/>
        <dbReference type="EC" id="4.1.1.33"/>
    </reaction>
</comment>
<keyword evidence="8" id="KW-0752">Steroid biosynthesis</keyword>